<dbReference type="NCBIfam" id="TIGR02614">
    <property type="entry name" value="ftsW"/>
    <property type="match status" value="1"/>
</dbReference>
<keyword evidence="7 23" id="KW-0812">Transmembrane</keyword>
<dbReference type="InterPro" id="IPR013437">
    <property type="entry name" value="FtsW"/>
</dbReference>
<dbReference type="Pfam" id="PF01098">
    <property type="entry name" value="FTSW_RODA_SPOVE"/>
    <property type="match status" value="1"/>
</dbReference>
<evidence type="ECO:0000256" key="2">
    <source>
        <dbReference type="ARBA" id="ARBA00004752"/>
    </source>
</evidence>
<evidence type="ECO:0000256" key="17">
    <source>
        <dbReference type="ARBA" id="ARBA00041185"/>
    </source>
</evidence>
<evidence type="ECO:0000256" key="19">
    <source>
        <dbReference type="ARBA" id="ARBA00044770"/>
    </source>
</evidence>
<feature type="transmembrane region" description="Helical" evidence="23">
    <location>
        <begin position="376"/>
        <end position="398"/>
    </location>
</feature>
<evidence type="ECO:0000256" key="22">
    <source>
        <dbReference type="SAM" id="MobiDB-lite"/>
    </source>
</evidence>
<feature type="compositionally biased region" description="Polar residues" evidence="22">
    <location>
        <begin position="420"/>
        <end position="431"/>
    </location>
</feature>
<evidence type="ECO:0000256" key="9">
    <source>
        <dbReference type="ARBA" id="ARBA00022984"/>
    </source>
</evidence>
<dbReference type="PROSITE" id="PS00428">
    <property type="entry name" value="FTSW_RODA_SPOVE"/>
    <property type="match status" value="1"/>
</dbReference>
<keyword evidence="3" id="KW-1003">Cell membrane</keyword>
<dbReference type="PANTHER" id="PTHR30474:SF2">
    <property type="entry name" value="PEPTIDOGLYCAN GLYCOSYLTRANSFERASE FTSW-RELATED"/>
    <property type="match status" value="1"/>
</dbReference>
<dbReference type="InterPro" id="IPR001182">
    <property type="entry name" value="FtsW/RodA"/>
</dbReference>
<keyword evidence="4" id="KW-0132">Cell division</keyword>
<evidence type="ECO:0000256" key="20">
    <source>
        <dbReference type="ARBA" id="ARBA00049902"/>
    </source>
</evidence>
<feature type="compositionally biased region" description="Basic residues" evidence="22">
    <location>
        <begin position="1"/>
        <end position="11"/>
    </location>
</feature>
<gene>
    <name evidence="24" type="primary">ftsW</name>
    <name evidence="24" type="ORF">ACFPJ4_04515</name>
</gene>
<comment type="function">
    <text evidence="21">Peptidoglycan polymerase that is essential for cell division.</text>
</comment>
<evidence type="ECO:0000313" key="25">
    <source>
        <dbReference type="Proteomes" id="UP001596039"/>
    </source>
</evidence>
<feature type="transmembrane region" description="Helical" evidence="23">
    <location>
        <begin position="112"/>
        <end position="132"/>
    </location>
</feature>
<comment type="caution">
    <text evidence="24">The sequence shown here is derived from an EMBL/GenBank/DDBJ whole genome shotgun (WGS) entry which is preliminary data.</text>
</comment>
<evidence type="ECO:0000256" key="6">
    <source>
        <dbReference type="ARBA" id="ARBA00022679"/>
    </source>
</evidence>
<feature type="region of interest" description="Disordered" evidence="22">
    <location>
        <begin position="1"/>
        <end position="25"/>
    </location>
</feature>
<proteinExistence type="inferred from homology"/>
<keyword evidence="25" id="KW-1185">Reference proteome</keyword>
<feature type="transmembrane region" description="Helical" evidence="23">
    <location>
        <begin position="345"/>
        <end position="370"/>
    </location>
</feature>
<reference evidence="25" key="1">
    <citation type="journal article" date="2019" name="Int. J. Syst. Evol. Microbiol.">
        <title>The Global Catalogue of Microorganisms (GCM) 10K type strain sequencing project: providing services to taxonomists for standard genome sequencing and annotation.</title>
        <authorList>
            <consortium name="The Broad Institute Genomics Platform"/>
            <consortium name="The Broad Institute Genome Sequencing Center for Infectious Disease"/>
            <person name="Wu L."/>
            <person name="Ma J."/>
        </authorList>
    </citation>
    <scope>NUCLEOTIDE SEQUENCE [LARGE SCALE GENOMIC DNA]</scope>
    <source>
        <strain evidence="25">CGMCC 4.6997</strain>
    </source>
</reference>
<feature type="transmembrane region" description="Helical" evidence="23">
    <location>
        <begin position="177"/>
        <end position="194"/>
    </location>
</feature>
<feature type="transmembrane region" description="Helical" evidence="23">
    <location>
        <begin position="310"/>
        <end position="333"/>
    </location>
</feature>
<dbReference type="RefSeq" id="WP_386739089.1">
    <property type="nucleotide sequence ID" value="NZ_JBHSMG010000001.1"/>
</dbReference>
<feature type="compositionally biased region" description="Polar residues" evidence="22">
    <location>
        <begin position="13"/>
        <end position="22"/>
    </location>
</feature>
<keyword evidence="5" id="KW-0328">Glycosyltransferase</keyword>
<evidence type="ECO:0000256" key="21">
    <source>
        <dbReference type="ARBA" id="ARBA00049966"/>
    </source>
</evidence>
<evidence type="ECO:0000256" key="23">
    <source>
        <dbReference type="SAM" id="Phobius"/>
    </source>
</evidence>
<keyword evidence="6" id="KW-0808">Transferase</keyword>
<evidence type="ECO:0000256" key="11">
    <source>
        <dbReference type="ARBA" id="ARBA00023136"/>
    </source>
</evidence>
<evidence type="ECO:0000256" key="14">
    <source>
        <dbReference type="ARBA" id="ARBA00032370"/>
    </source>
</evidence>
<evidence type="ECO:0000256" key="18">
    <source>
        <dbReference type="ARBA" id="ARBA00041418"/>
    </source>
</evidence>
<evidence type="ECO:0000256" key="12">
    <source>
        <dbReference type="ARBA" id="ARBA00023306"/>
    </source>
</evidence>
<evidence type="ECO:0000256" key="13">
    <source>
        <dbReference type="ARBA" id="ARBA00023316"/>
    </source>
</evidence>
<name>A0ABW0NQL7_9MICO</name>
<keyword evidence="9" id="KW-0573">Peptidoglycan synthesis</keyword>
<feature type="region of interest" description="Disordered" evidence="22">
    <location>
        <begin position="404"/>
        <end position="431"/>
    </location>
</feature>
<comment type="similarity">
    <text evidence="16">Belongs to the SEDS family. FtsW subfamily.</text>
</comment>
<evidence type="ECO:0000256" key="16">
    <source>
        <dbReference type="ARBA" id="ARBA00038053"/>
    </source>
</evidence>
<dbReference type="PANTHER" id="PTHR30474">
    <property type="entry name" value="CELL CYCLE PROTEIN"/>
    <property type="match status" value="1"/>
</dbReference>
<evidence type="ECO:0000256" key="10">
    <source>
        <dbReference type="ARBA" id="ARBA00022989"/>
    </source>
</evidence>
<dbReference type="EMBL" id="JBHSMG010000001">
    <property type="protein sequence ID" value="MFC5501502.1"/>
    <property type="molecule type" value="Genomic_DNA"/>
</dbReference>
<comment type="pathway">
    <text evidence="2">Cell wall biogenesis; peptidoglycan biosynthesis.</text>
</comment>
<organism evidence="24 25">
    <name type="scientific">Lysinimonas soli</name>
    <dbReference type="NCBI Taxonomy" id="1074233"/>
    <lineage>
        <taxon>Bacteria</taxon>
        <taxon>Bacillati</taxon>
        <taxon>Actinomycetota</taxon>
        <taxon>Actinomycetes</taxon>
        <taxon>Micrococcales</taxon>
        <taxon>Microbacteriaceae</taxon>
        <taxon>Lysinimonas</taxon>
    </lineage>
</organism>
<sequence>MTTTRPPRRHSPNPAQGPSSETPAPPRAAVVAVRRLFAAETPEYFLLLGTTLFLVVFGLVMVLSSSSIESYVNDKDFFATATRQGLYALIGVPVMLIAARAPLSFWKRWARIAVFVGIGLQLLVFTPLGYAYGGNRNWIHLGSFNAQPSELVKLAFIVWLGWILTTRREILDDWRRVLFTIGPLVGAAVGLVLVGSDLGTAVILVSIVLGALFYAGIRLRVIAAAIAMISVIGLVFVSISLSRRSRIEAWLGGCTDPSKAESDCYQTTHGWQSLAHGGLFGVGLGNSTGKWSWVPEADNDFIFAIIGEELGLVGAILVLALFVVLTICFVRIIRMSQDPFAKIATSAAMVWIIGQALVNIAVVLGLLPVLGVPLPLVSAGGSALITTLAAIGVVLSFARTRPAERAGVPPPAGGQRRGTSRPSTRVGTVEQ</sequence>
<feature type="transmembrane region" description="Helical" evidence="23">
    <location>
        <begin position="44"/>
        <end position="65"/>
    </location>
</feature>
<comment type="subcellular location">
    <subcellularLocation>
        <location evidence="1">Cell membrane</location>
        <topology evidence="1">Multi-pass membrane protein</topology>
    </subcellularLocation>
</comment>
<keyword evidence="8" id="KW-0133">Cell shape</keyword>
<protein>
    <recommendedName>
        <fullName evidence="17">Probable peptidoglycan glycosyltransferase FtsW</fullName>
        <ecNumber evidence="19">2.4.99.28</ecNumber>
    </recommendedName>
    <alternativeName>
        <fullName evidence="18">Cell division protein FtsW</fullName>
    </alternativeName>
    <alternativeName>
        <fullName evidence="15">Cell wall polymerase</fullName>
    </alternativeName>
    <alternativeName>
        <fullName evidence="14">Peptidoglycan polymerase</fullName>
    </alternativeName>
</protein>
<evidence type="ECO:0000256" key="3">
    <source>
        <dbReference type="ARBA" id="ARBA00022475"/>
    </source>
</evidence>
<evidence type="ECO:0000256" key="4">
    <source>
        <dbReference type="ARBA" id="ARBA00022618"/>
    </source>
</evidence>
<evidence type="ECO:0000256" key="7">
    <source>
        <dbReference type="ARBA" id="ARBA00022692"/>
    </source>
</evidence>
<evidence type="ECO:0000256" key="5">
    <source>
        <dbReference type="ARBA" id="ARBA00022676"/>
    </source>
</evidence>
<accession>A0ABW0NQL7</accession>
<keyword evidence="10 23" id="KW-1133">Transmembrane helix</keyword>
<keyword evidence="12" id="KW-0131">Cell cycle</keyword>
<keyword evidence="11 23" id="KW-0472">Membrane</keyword>
<keyword evidence="13" id="KW-0961">Cell wall biogenesis/degradation</keyword>
<comment type="catalytic activity">
    <reaction evidence="20">
        <text>[GlcNAc-(1-&gt;4)-Mur2Ac(oyl-L-Ala-gamma-D-Glu-L-Lys-D-Ala-D-Ala)](n)-di-trans,octa-cis-undecaprenyl diphosphate + beta-D-GlcNAc-(1-&gt;4)-Mur2Ac(oyl-L-Ala-gamma-D-Glu-L-Lys-D-Ala-D-Ala)-di-trans,octa-cis-undecaprenyl diphosphate = [GlcNAc-(1-&gt;4)-Mur2Ac(oyl-L-Ala-gamma-D-Glu-L-Lys-D-Ala-D-Ala)](n+1)-di-trans,octa-cis-undecaprenyl diphosphate + di-trans,octa-cis-undecaprenyl diphosphate + H(+)</text>
        <dbReference type="Rhea" id="RHEA:23708"/>
        <dbReference type="Rhea" id="RHEA-COMP:9602"/>
        <dbReference type="Rhea" id="RHEA-COMP:9603"/>
        <dbReference type="ChEBI" id="CHEBI:15378"/>
        <dbReference type="ChEBI" id="CHEBI:58405"/>
        <dbReference type="ChEBI" id="CHEBI:60033"/>
        <dbReference type="ChEBI" id="CHEBI:78435"/>
        <dbReference type="EC" id="2.4.99.28"/>
    </reaction>
</comment>
<dbReference type="Proteomes" id="UP001596039">
    <property type="component" value="Unassembled WGS sequence"/>
</dbReference>
<dbReference type="EC" id="2.4.99.28" evidence="19"/>
<feature type="transmembrane region" description="Helical" evidence="23">
    <location>
        <begin position="85"/>
        <end position="105"/>
    </location>
</feature>
<dbReference type="InterPro" id="IPR018365">
    <property type="entry name" value="Cell_cycle_FtsW-rel_CS"/>
</dbReference>
<evidence type="ECO:0000256" key="15">
    <source>
        <dbReference type="ARBA" id="ARBA00033270"/>
    </source>
</evidence>
<feature type="transmembrane region" description="Helical" evidence="23">
    <location>
        <begin position="144"/>
        <end position="165"/>
    </location>
</feature>
<evidence type="ECO:0000256" key="1">
    <source>
        <dbReference type="ARBA" id="ARBA00004651"/>
    </source>
</evidence>
<feature type="transmembrane region" description="Helical" evidence="23">
    <location>
        <begin position="200"/>
        <end position="217"/>
    </location>
</feature>
<feature type="transmembrane region" description="Helical" evidence="23">
    <location>
        <begin position="222"/>
        <end position="241"/>
    </location>
</feature>
<evidence type="ECO:0000256" key="8">
    <source>
        <dbReference type="ARBA" id="ARBA00022960"/>
    </source>
</evidence>
<evidence type="ECO:0000313" key="24">
    <source>
        <dbReference type="EMBL" id="MFC5501502.1"/>
    </source>
</evidence>